<dbReference type="Proteomes" id="UP000823775">
    <property type="component" value="Unassembled WGS sequence"/>
</dbReference>
<sequence>MEWLKILRLNETNGVRGSENRKNPIGSVALRDDPSNVKNSDLVGVFESMRIEKIPMEALPLEMTPTMRELGYSRGFESTRIEKIRLEVAPSEITPAMHEFKFS</sequence>
<organism evidence="1 2">
    <name type="scientific">Datura stramonium</name>
    <name type="common">Jimsonweed</name>
    <name type="synonym">Common thornapple</name>
    <dbReference type="NCBI Taxonomy" id="4076"/>
    <lineage>
        <taxon>Eukaryota</taxon>
        <taxon>Viridiplantae</taxon>
        <taxon>Streptophyta</taxon>
        <taxon>Embryophyta</taxon>
        <taxon>Tracheophyta</taxon>
        <taxon>Spermatophyta</taxon>
        <taxon>Magnoliopsida</taxon>
        <taxon>eudicotyledons</taxon>
        <taxon>Gunneridae</taxon>
        <taxon>Pentapetalae</taxon>
        <taxon>asterids</taxon>
        <taxon>lamiids</taxon>
        <taxon>Solanales</taxon>
        <taxon>Solanaceae</taxon>
        <taxon>Solanoideae</taxon>
        <taxon>Datureae</taxon>
        <taxon>Datura</taxon>
    </lineage>
</organism>
<accession>A0ABS8RQJ2</accession>
<reference evidence="1 2" key="1">
    <citation type="journal article" date="2021" name="BMC Genomics">
        <title>Datura genome reveals duplications of psychoactive alkaloid biosynthetic genes and high mutation rate following tissue culture.</title>
        <authorList>
            <person name="Rajewski A."/>
            <person name="Carter-House D."/>
            <person name="Stajich J."/>
            <person name="Litt A."/>
        </authorList>
    </citation>
    <scope>NUCLEOTIDE SEQUENCE [LARGE SCALE GENOMIC DNA]</scope>
    <source>
        <strain evidence="1">AR-01</strain>
    </source>
</reference>
<name>A0ABS8RQJ2_DATST</name>
<gene>
    <name evidence="1" type="ORF">HAX54_046976</name>
</gene>
<protein>
    <submittedName>
        <fullName evidence="1">Uncharacterized protein</fullName>
    </submittedName>
</protein>
<keyword evidence="2" id="KW-1185">Reference proteome</keyword>
<evidence type="ECO:0000313" key="2">
    <source>
        <dbReference type="Proteomes" id="UP000823775"/>
    </source>
</evidence>
<comment type="caution">
    <text evidence="1">The sequence shown here is derived from an EMBL/GenBank/DDBJ whole genome shotgun (WGS) entry which is preliminary data.</text>
</comment>
<dbReference type="EMBL" id="JACEIK010000075">
    <property type="protein sequence ID" value="MCD7448882.1"/>
    <property type="molecule type" value="Genomic_DNA"/>
</dbReference>
<evidence type="ECO:0000313" key="1">
    <source>
        <dbReference type="EMBL" id="MCD7448882.1"/>
    </source>
</evidence>
<proteinExistence type="predicted"/>